<feature type="domain" description="GIY-YIG" evidence="13">
    <location>
        <begin position="73"/>
        <end position="158"/>
    </location>
</feature>
<evidence type="ECO:0000256" key="6">
    <source>
        <dbReference type="ARBA" id="ARBA00022801"/>
    </source>
</evidence>
<evidence type="ECO:0000256" key="7">
    <source>
        <dbReference type="ARBA" id="ARBA00022833"/>
    </source>
</evidence>
<dbReference type="PROSITE" id="PS50164">
    <property type="entry name" value="GIY_YIG"/>
    <property type="match status" value="1"/>
</dbReference>
<dbReference type="Pfam" id="PF01541">
    <property type="entry name" value="GIY-YIG"/>
    <property type="match status" value="1"/>
</dbReference>
<comment type="function">
    <text evidence="11">Catalytic subunit of the SLX1-SLX4 structure-specific endonuclease that resolves DNA secondary structures generated during DNA repair and recombination. Has endonuclease activity towards branched DNA substrates, introducing single-strand cuts in duplex DNA close to junctions with ss-DNA.</text>
</comment>
<evidence type="ECO:0000256" key="2">
    <source>
        <dbReference type="ARBA" id="ARBA00022723"/>
    </source>
</evidence>
<keyword evidence="8 11" id="KW-0233">DNA recombination</keyword>
<evidence type="ECO:0000256" key="4">
    <source>
        <dbReference type="ARBA" id="ARBA00022763"/>
    </source>
</evidence>
<dbReference type="HAMAP" id="MF_03100">
    <property type="entry name" value="Endonuc_su_Slx1"/>
    <property type="match status" value="1"/>
</dbReference>
<evidence type="ECO:0000256" key="9">
    <source>
        <dbReference type="ARBA" id="ARBA00023204"/>
    </source>
</evidence>
<evidence type="ECO:0000256" key="8">
    <source>
        <dbReference type="ARBA" id="ARBA00023172"/>
    </source>
</evidence>
<dbReference type="SUPFAM" id="SSF82771">
    <property type="entry name" value="GIY-YIG endonuclease"/>
    <property type="match status" value="1"/>
</dbReference>
<keyword evidence="6 11" id="KW-0378">Hydrolase</keyword>
<evidence type="ECO:0000259" key="13">
    <source>
        <dbReference type="PROSITE" id="PS50164"/>
    </source>
</evidence>
<evidence type="ECO:0000256" key="1">
    <source>
        <dbReference type="ARBA" id="ARBA00022722"/>
    </source>
</evidence>
<dbReference type="Pfam" id="PF21202">
    <property type="entry name" value="SLX1_C"/>
    <property type="match status" value="1"/>
</dbReference>
<evidence type="ECO:0000256" key="12">
    <source>
        <dbReference type="SAM" id="MobiDB-lite"/>
    </source>
</evidence>
<sequence>MAGQLTKGAQKEVADPRWFNSSCSKAHRLLKLALKKRLRVKVEIVQARKCYTETNQLRKAELRVLKMVVEVENFFGVYMLFCTNPKFKGRIYIGFTVNPERRINQHNAGKHKGGAWRTSGRGPWDMVLIVHGFPSDIAALRFEWAWQHPHASRRLTHVTHKSKKESSFEFHLRVMSHMLRVAPWCRLPLTVRWLKQEYRRDFHPALEPPLHMPVSFGQVRAKARAKGSQRKERGAPEQGSAPESAVGDMEPLLGFQRDLTKQRCRVCCQRIEGDDSALQCFHPNCAMRAHITCLAEAFLKDEPDHFIPVEGQCPGCKNTVLWGDLVRHKKGCYGDLEEVSALSQSHWADELQT</sequence>
<dbReference type="AlphaFoldDB" id="A0AAV7PF61"/>
<comment type="cofactor">
    <cofactor evidence="11">
        <name>a divalent metal cation</name>
        <dbReference type="ChEBI" id="CHEBI:60240"/>
    </cofactor>
</comment>
<keyword evidence="10 11" id="KW-0539">Nucleus</keyword>
<dbReference type="GO" id="GO:0032204">
    <property type="term" value="P:regulation of telomere maintenance"/>
    <property type="evidence" value="ECO:0007669"/>
    <property type="project" value="UniProtKB-ARBA"/>
</dbReference>
<dbReference type="FunFam" id="3.40.1440.10:FF:000003">
    <property type="entry name" value="Structure-specific endonuclease subunit SLX1"/>
    <property type="match status" value="1"/>
</dbReference>
<comment type="subunit">
    <text evidence="11">Forms a heterodimer with SLX4.</text>
</comment>
<comment type="subcellular location">
    <subcellularLocation>
        <location evidence="11">Nucleus</location>
    </subcellularLocation>
</comment>
<dbReference type="InterPro" id="IPR035901">
    <property type="entry name" value="GIY-YIG_endonuc_sf"/>
</dbReference>
<dbReference type="GO" id="GO:0008270">
    <property type="term" value="F:zinc ion binding"/>
    <property type="evidence" value="ECO:0007669"/>
    <property type="project" value="UniProtKB-KW"/>
</dbReference>
<dbReference type="Proteomes" id="UP001066276">
    <property type="component" value="Chromosome 7"/>
</dbReference>
<dbReference type="InterPro" id="IPR000305">
    <property type="entry name" value="GIY-YIG_endonuc"/>
</dbReference>
<dbReference type="InterPro" id="IPR050381">
    <property type="entry name" value="SLX1_endonuclease"/>
</dbReference>
<comment type="similarity">
    <text evidence="11">Belongs to the SLX1 family.</text>
</comment>
<dbReference type="SMART" id="SM00465">
    <property type="entry name" value="GIYc"/>
    <property type="match status" value="1"/>
</dbReference>
<dbReference type="GO" id="GO:0017108">
    <property type="term" value="F:5'-flap endonuclease activity"/>
    <property type="evidence" value="ECO:0007669"/>
    <property type="project" value="InterPro"/>
</dbReference>
<keyword evidence="3 11" id="KW-0255">Endonuclease</keyword>
<evidence type="ECO:0000313" key="15">
    <source>
        <dbReference type="Proteomes" id="UP001066276"/>
    </source>
</evidence>
<keyword evidence="5 11" id="KW-0863">Zinc-finger</keyword>
<evidence type="ECO:0000256" key="5">
    <source>
        <dbReference type="ARBA" id="ARBA00022771"/>
    </source>
</evidence>
<dbReference type="InterPro" id="IPR013083">
    <property type="entry name" value="Znf_RING/FYVE/PHD"/>
</dbReference>
<reference evidence="14" key="1">
    <citation type="journal article" date="2022" name="bioRxiv">
        <title>Sequencing and chromosome-scale assembly of the giantPleurodeles waltlgenome.</title>
        <authorList>
            <person name="Brown T."/>
            <person name="Elewa A."/>
            <person name="Iarovenko S."/>
            <person name="Subramanian E."/>
            <person name="Araus A.J."/>
            <person name="Petzold A."/>
            <person name="Susuki M."/>
            <person name="Suzuki K.-i.T."/>
            <person name="Hayashi T."/>
            <person name="Toyoda A."/>
            <person name="Oliveira C."/>
            <person name="Osipova E."/>
            <person name="Leigh N.D."/>
            <person name="Simon A."/>
            <person name="Yun M.H."/>
        </authorList>
    </citation>
    <scope>NUCLEOTIDE SEQUENCE</scope>
    <source>
        <strain evidence="14">20211129_DDA</strain>
        <tissue evidence="14">Liver</tissue>
    </source>
</reference>
<dbReference type="GO" id="GO:0000724">
    <property type="term" value="P:double-strand break repair via homologous recombination"/>
    <property type="evidence" value="ECO:0007669"/>
    <property type="project" value="TreeGrafter"/>
</dbReference>
<dbReference type="EMBL" id="JANPWB010000011">
    <property type="protein sequence ID" value="KAJ1125193.1"/>
    <property type="molecule type" value="Genomic_DNA"/>
</dbReference>
<dbReference type="FunFam" id="3.30.40.10:FF:000392">
    <property type="entry name" value="Structure-specific endonuclease subunit SLX1"/>
    <property type="match status" value="1"/>
</dbReference>
<keyword evidence="4 11" id="KW-0227">DNA damage</keyword>
<keyword evidence="1 11" id="KW-0540">Nuclease</keyword>
<evidence type="ECO:0000256" key="3">
    <source>
        <dbReference type="ARBA" id="ARBA00022759"/>
    </source>
</evidence>
<dbReference type="InterPro" id="IPR048749">
    <property type="entry name" value="SLX1_C"/>
</dbReference>
<keyword evidence="7 11" id="KW-0862">Zinc</keyword>
<dbReference type="GO" id="GO:0033557">
    <property type="term" value="C:Slx1-Slx4 complex"/>
    <property type="evidence" value="ECO:0007669"/>
    <property type="project" value="UniProtKB-UniRule"/>
</dbReference>
<evidence type="ECO:0000256" key="10">
    <source>
        <dbReference type="ARBA" id="ARBA00023242"/>
    </source>
</evidence>
<feature type="region of interest" description="Disordered" evidence="12">
    <location>
        <begin position="221"/>
        <end position="247"/>
    </location>
</feature>
<protein>
    <recommendedName>
        <fullName evidence="13">GIY-YIG domain-containing protein</fullName>
    </recommendedName>
</protein>
<dbReference type="GO" id="GO:0008821">
    <property type="term" value="F:crossover junction DNA endonuclease activity"/>
    <property type="evidence" value="ECO:0007669"/>
    <property type="project" value="TreeGrafter"/>
</dbReference>
<feature type="zinc finger region" description="SLX1-type" evidence="11">
    <location>
        <begin position="264"/>
        <end position="316"/>
    </location>
</feature>
<organism evidence="14 15">
    <name type="scientific">Pleurodeles waltl</name>
    <name type="common">Iberian ribbed newt</name>
    <dbReference type="NCBI Taxonomy" id="8319"/>
    <lineage>
        <taxon>Eukaryota</taxon>
        <taxon>Metazoa</taxon>
        <taxon>Chordata</taxon>
        <taxon>Craniata</taxon>
        <taxon>Vertebrata</taxon>
        <taxon>Euteleostomi</taxon>
        <taxon>Amphibia</taxon>
        <taxon>Batrachia</taxon>
        <taxon>Caudata</taxon>
        <taxon>Salamandroidea</taxon>
        <taxon>Salamandridae</taxon>
        <taxon>Pleurodelinae</taxon>
        <taxon>Pleurodeles</taxon>
    </lineage>
</organism>
<dbReference type="CDD" id="cd10455">
    <property type="entry name" value="GIY-YIG_SLX1"/>
    <property type="match status" value="1"/>
</dbReference>
<keyword evidence="2 11" id="KW-0479">Metal-binding</keyword>
<dbReference type="PANTHER" id="PTHR20208">
    <property type="entry name" value="STRUCTURE-SPECIFIC ENDONUCLEASE SUBUNIT SLX1"/>
    <property type="match status" value="1"/>
</dbReference>
<accession>A0AAV7PF61</accession>
<dbReference type="PANTHER" id="PTHR20208:SF10">
    <property type="entry name" value="STRUCTURE-SPECIFIC ENDONUCLEASE SUBUNIT SLX1"/>
    <property type="match status" value="1"/>
</dbReference>
<evidence type="ECO:0000256" key="11">
    <source>
        <dbReference type="HAMAP-Rule" id="MF_03100"/>
    </source>
</evidence>
<dbReference type="Gene3D" id="3.40.1440.10">
    <property type="entry name" value="GIY-YIG endonuclease"/>
    <property type="match status" value="1"/>
</dbReference>
<keyword evidence="15" id="KW-1185">Reference proteome</keyword>
<proteinExistence type="inferred from homology"/>
<evidence type="ECO:0000313" key="14">
    <source>
        <dbReference type="EMBL" id="KAJ1125193.1"/>
    </source>
</evidence>
<keyword evidence="9 11" id="KW-0234">DNA repair</keyword>
<comment type="caution">
    <text evidence="14">The sequence shown here is derived from an EMBL/GenBank/DDBJ whole genome shotgun (WGS) entry which is preliminary data.</text>
</comment>
<dbReference type="GO" id="GO:0090656">
    <property type="term" value="P:t-circle formation"/>
    <property type="evidence" value="ECO:0007669"/>
    <property type="project" value="UniProtKB-ARBA"/>
</dbReference>
<dbReference type="InterPro" id="IPR027520">
    <property type="entry name" value="Slx1"/>
</dbReference>
<dbReference type="Gene3D" id="3.30.40.10">
    <property type="entry name" value="Zinc/RING finger domain, C3HC4 (zinc finger)"/>
    <property type="match status" value="1"/>
</dbReference>
<name>A0AAV7PF61_PLEWA</name>
<gene>
    <name evidence="14" type="ORF">NDU88_003628</name>
</gene>